<dbReference type="SUPFAM" id="SSF47473">
    <property type="entry name" value="EF-hand"/>
    <property type="match status" value="1"/>
</dbReference>
<keyword evidence="1" id="KW-0106">Calcium</keyword>
<proteinExistence type="predicted"/>
<dbReference type="AlphaFoldDB" id="A0A6J8D117"/>
<protein>
    <submittedName>
        <fullName evidence="3">Sarcoplasmic calcium-binding protein</fullName>
    </submittedName>
</protein>
<dbReference type="InterPro" id="IPR002048">
    <property type="entry name" value="EF_hand_dom"/>
</dbReference>
<evidence type="ECO:0000259" key="2">
    <source>
        <dbReference type="PROSITE" id="PS50222"/>
    </source>
</evidence>
<evidence type="ECO:0000256" key="1">
    <source>
        <dbReference type="ARBA" id="ARBA00022837"/>
    </source>
</evidence>
<name>A0A6J8D117_MYTCO</name>
<feature type="domain" description="EF-hand" evidence="2">
    <location>
        <begin position="92"/>
        <end position="127"/>
    </location>
</feature>
<gene>
    <name evidence="3" type="ORF">MCOR_35839</name>
</gene>
<reference evidence="3 4" key="1">
    <citation type="submission" date="2020-06" db="EMBL/GenBank/DDBJ databases">
        <authorList>
            <person name="Li R."/>
            <person name="Bekaert M."/>
        </authorList>
    </citation>
    <scope>NUCLEOTIDE SEQUENCE [LARGE SCALE GENOMIC DNA]</scope>
    <source>
        <strain evidence="4">wild</strain>
    </source>
</reference>
<evidence type="ECO:0000313" key="4">
    <source>
        <dbReference type="Proteomes" id="UP000507470"/>
    </source>
</evidence>
<dbReference type="Gene3D" id="1.10.238.10">
    <property type="entry name" value="EF-hand"/>
    <property type="match status" value="1"/>
</dbReference>
<dbReference type="EMBL" id="CACVKT020006475">
    <property type="protein sequence ID" value="CAC5401785.1"/>
    <property type="molecule type" value="Genomic_DNA"/>
</dbReference>
<sequence length="175" mass="20569">MDYLKKKWALWYRSLDVNHDGSVSFDDVKECQRKFVELNQLTSEKIEQIRADVEKWWTTFILPSKDATVTMEKFLEKLAEEYKSDKGAFVQKMNTCFSTILNVFDTNADREISVEELIISFKAFGQDNEKLIRQNFVLMEPKNETVPLQQVVNAWVQFTTCADETKKDVIRDSFE</sequence>
<keyword evidence="4" id="KW-1185">Reference proteome</keyword>
<dbReference type="InterPro" id="IPR018247">
    <property type="entry name" value="EF_Hand_1_Ca_BS"/>
</dbReference>
<dbReference type="GO" id="GO:0005509">
    <property type="term" value="F:calcium ion binding"/>
    <property type="evidence" value="ECO:0007669"/>
    <property type="project" value="InterPro"/>
</dbReference>
<accession>A0A6J8D117</accession>
<dbReference type="InterPro" id="IPR011992">
    <property type="entry name" value="EF-hand-dom_pair"/>
</dbReference>
<dbReference type="PROSITE" id="PS50222">
    <property type="entry name" value="EF_HAND_2"/>
    <property type="match status" value="2"/>
</dbReference>
<feature type="domain" description="EF-hand" evidence="2">
    <location>
        <begin position="3"/>
        <end position="38"/>
    </location>
</feature>
<dbReference type="PROSITE" id="PS00018">
    <property type="entry name" value="EF_HAND_1"/>
    <property type="match status" value="2"/>
</dbReference>
<dbReference type="OrthoDB" id="427950at2759"/>
<evidence type="ECO:0000313" key="3">
    <source>
        <dbReference type="EMBL" id="CAC5401785.1"/>
    </source>
</evidence>
<dbReference type="Proteomes" id="UP000507470">
    <property type="component" value="Unassembled WGS sequence"/>
</dbReference>
<organism evidence="3 4">
    <name type="scientific">Mytilus coruscus</name>
    <name type="common">Sea mussel</name>
    <dbReference type="NCBI Taxonomy" id="42192"/>
    <lineage>
        <taxon>Eukaryota</taxon>
        <taxon>Metazoa</taxon>
        <taxon>Spiralia</taxon>
        <taxon>Lophotrochozoa</taxon>
        <taxon>Mollusca</taxon>
        <taxon>Bivalvia</taxon>
        <taxon>Autobranchia</taxon>
        <taxon>Pteriomorphia</taxon>
        <taxon>Mytilida</taxon>
        <taxon>Mytiloidea</taxon>
        <taxon>Mytilidae</taxon>
        <taxon>Mytilinae</taxon>
        <taxon>Mytilus</taxon>
    </lineage>
</organism>